<evidence type="ECO:0000256" key="6">
    <source>
        <dbReference type="ARBA" id="ARBA00022801"/>
    </source>
</evidence>
<dbReference type="SUPFAM" id="SSF50249">
    <property type="entry name" value="Nucleic acid-binding proteins"/>
    <property type="match status" value="2"/>
</dbReference>
<gene>
    <name evidence="12" type="primary">dis3l2</name>
    <name evidence="12" type="ORF">CEXT_231671</name>
</gene>
<name>A0AAV4SCB6_CAEEX</name>
<evidence type="ECO:0000256" key="10">
    <source>
        <dbReference type="SAM" id="MobiDB-lite"/>
    </source>
</evidence>
<dbReference type="InterPro" id="IPR050180">
    <property type="entry name" value="RNR_Ribonuclease"/>
</dbReference>
<keyword evidence="4" id="KW-0540">Nuclease</keyword>
<dbReference type="GO" id="GO:0000175">
    <property type="term" value="F:3'-5'-RNA exonuclease activity"/>
    <property type="evidence" value="ECO:0007669"/>
    <property type="project" value="TreeGrafter"/>
</dbReference>
<organism evidence="12 13">
    <name type="scientific">Caerostris extrusa</name>
    <name type="common">Bark spider</name>
    <name type="synonym">Caerostris bankana</name>
    <dbReference type="NCBI Taxonomy" id="172846"/>
    <lineage>
        <taxon>Eukaryota</taxon>
        <taxon>Metazoa</taxon>
        <taxon>Ecdysozoa</taxon>
        <taxon>Arthropoda</taxon>
        <taxon>Chelicerata</taxon>
        <taxon>Arachnida</taxon>
        <taxon>Araneae</taxon>
        <taxon>Araneomorphae</taxon>
        <taxon>Entelegynae</taxon>
        <taxon>Araneoidea</taxon>
        <taxon>Araneidae</taxon>
        <taxon>Caerostris</taxon>
    </lineage>
</organism>
<dbReference type="Pfam" id="PF17849">
    <property type="entry name" value="OB_Dis3"/>
    <property type="match status" value="1"/>
</dbReference>
<dbReference type="GO" id="GO:0006402">
    <property type="term" value="P:mRNA catabolic process"/>
    <property type="evidence" value="ECO:0007669"/>
    <property type="project" value="TreeGrafter"/>
</dbReference>
<evidence type="ECO:0000256" key="2">
    <source>
        <dbReference type="ARBA" id="ARBA00005785"/>
    </source>
</evidence>
<feature type="compositionally biased region" description="Polar residues" evidence="10">
    <location>
        <begin position="220"/>
        <end position="232"/>
    </location>
</feature>
<evidence type="ECO:0000256" key="5">
    <source>
        <dbReference type="ARBA" id="ARBA00022723"/>
    </source>
</evidence>
<evidence type="ECO:0000313" key="12">
    <source>
        <dbReference type="EMBL" id="GIY31815.1"/>
    </source>
</evidence>
<proteinExistence type="inferred from homology"/>
<dbReference type="GO" id="GO:0010587">
    <property type="term" value="P:miRNA catabolic process"/>
    <property type="evidence" value="ECO:0007669"/>
    <property type="project" value="TreeGrafter"/>
</dbReference>
<comment type="subcellular location">
    <subcellularLocation>
        <location evidence="1">Cytoplasm</location>
    </subcellularLocation>
</comment>
<feature type="compositionally biased region" description="Basic residues" evidence="10">
    <location>
        <begin position="484"/>
        <end position="495"/>
    </location>
</feature>
<dbReference type="InterPro" id="IPR001900">
    <property type="entry name" value="RNase_II/R"/>
</dbReference>
<evidence type="ECO:0000256" key="7">
    <source>
        <dbReference type="ARBA" id="ARBA00022839"/>
    </source>
</evidence>
<dbReference type="Gene3D" id="2.40.50.690">
    <property type="match status" value="1"/>
</dbReference>
<feature type="region of interest" description="Disordered" evidence="10">
    <location>
        <begin position="197"/>
        <end position="261"/>
    </location>
</feature>
<evidence type="ECO:0000256" key="3">
    <source>
        <dbReference type="ARBA" id="ARBA00022490"/>
    </source>
</evidence>
<keyword evidence="5" id="KW-0479">Metal-binding</keyword>
<evidence type="ECO:0000256" key="1">
    <source>
        <dbReference type="ARBA" id="ARBA00004496"/>
    </source>
</evidence>
<keyword evidence="8" id="KW-0460">Magnesium</keyword>
<feature type="compositionally biased region" description="Basic residues" evidence="10">
    <location>
        <begin position="203"/>
        <end position="216"/>
    </location>
</feature>
<keyword evidence="3" id="KW-0963">Cytoplasm</keyword>
<comment type="caution">
    <text evidence="12">The sequence shown here is derived from an EMBL/GenBank/DDBJ whole genome shotgun (WGS) entry which is preliminary data.</text>
</comment>
<dbReference type="EMBL" id="BPLR01009426">
    <property type="protein sequence ID" value="GIY31815.1"/>
    <property type="molecule type" value="Genomic_DNA"/>
</dbReference>
<evidence type="ECO:0000259" key="11">
    <source>
        <dbReference type="SMART" id="SM00955"/>
    </source>
</evidence>
<keyword evidence="6" id="KW-0378">Hydrolase</keyword>
<feature type="region of interest" description="Disordered" evidence="10">
    <location>
        <begin position="152"/>
        <end position="174"/>
    </location>
</feature>
<dbReference type="PANTHER" id="PTHR23355:SF9">
    <property type="entry name" value="DIS3-LIKE EXONUCLEASE 2"/>
    <property type="match status" value="1"/>
</dbReference>
<dbReference type="Proteomes" id="UP001054945">
    <property type="component" value="Unassembled WGS sequence"/>
</dbReference>
<keyword evidence="9" id="KW-0694">RNA-binding</keyword>
<feature type="compositionally biased region" description="Polar residues" evidence="10">
    <location>
        <begin position="161"/>
        <end position="171"/>
    </location>
</feature>
<feature type="region of interest" description="Disordered" evidence="10">
    <location>
        <begin position="477"/>
        <end position="505"/>
    </location>
</feature>
<evidence type="ECO:0000256" key="4">
    <source>
        <dbReference type="ARBA" id="ARBA00022722"/>
    </source>
</evidence>
<sequence length="877" mass="98487">MEDTITNESSKATMANAPNRTFKIQSTGVENLVTELETLDSKARFKIRAIHTTFQVQQGLKRGEFIEGALRINPRNYEDAYVSSPDGKMDIYIGGMQDRNRALAGDIVVVQINPKQEWKVLCDAIKDYEEKSGEIIADTVCMPIPSPPCKVHTPDKLLKSSRPQSSNSWGSNFEEHGPDTLKILGIDKLAKQLGVFSIDQKKSPKQKSKPKSKLCKPSKENQGQSGASYSQESSEDCLDKMSPNLEHTPHEQNNFKQASNLNPLTSENCNDLSSLTTECTDVMYPACDMNKIGTFNLEVEKDSNTSKAWEGEESSLSIIISPEELLNIDGNSLLQHNVIYDNEGSDSEFNGIIVPLILEDSAFLACQQDADNNNVVLSNNVTDVLIDQFNNIDLQGLASKSSVTSTERYLERDCRVQHVNSFPSLQPVEINSESVVCSVISEVQLSKIGSSSDENVDADPLIIGHFNDLSKNINEQVTTTENKKKSKHRRRKKKQDKKEVVKSNANEKSIGVGNLTVDEIMKHPKWSNFIQRTGKIVHILERKHSRIAAGHLKIFPDKNTNWALFSPNDSRVPRIMVPMSDCPENFYHRSQDYANVLFLAEIVDWNETSTFAAGKLLKCLGNTGDVEVETEGILLENSVKFDEFPNEVLDCLPQEKEWHIPLQEIKTRKDFRNQCIFTIDPATARDMDDAVSCTFLQNGNFEVGVHIADVTYFVEEGSELDLFAKDRSTSVYLVQKVVPMLPRLLCDNLCSLNPGQDRLTFSIIWEMTPQGDICKQWIGRSIINSCSKLSYEHAQSMLENPGLEHWNVSEFPEVYGGFTINDIAISVYHLHCLALQLRERRFDNGALRLDQVKLQFTLDAESGLPSGFNVFVHKDSK</sequence>
<evidence type="ECO:0000256" key="8">
    <source>
        <dbReference type="ARBA" id="ARBA00022842"/>
    </source>
</evidence>
<feature type="domain" description="RNB" evidence="11">
    <location>
        <begin position="668"/>
        <end position="877"/>
    </location>
</feature>
<reference evidence="12 13" key="1">
    <citation type="submission" date="2021-06" db="EMBL/GenBank/DDBJ databases">
        <title>Caerostris extrusa draft genome.</title>
        <authorList>
            <person name="Kono N."/>
            <person name="Arakawa K."/>
        </authorList>
    </citation>
    <scope>NUCLEOTIDE SEQUENCE [LARGE SCALE GENOMIC DNA]</scope>
</reference>
<dbReference type="FunFam" id="2.40.50.700:FF:000003">
    <property type="entry name" value="DIS3-like exonuclease 2"/>
    <property type="match status" value="1"/>
</dbReference>
<keyword evidence="13" id="KW-1185">Reference proteome</keyword>
<dbReference type="Pfam" id="PF00773">
    <property type="entry name" value="RNB"/>
    <property type="match status" value="1"/>
</dbReference>
<dbReference type="GO" id="GO:0046872">
    <property type="term" value="F:metal ion binding"/>
    <property type="evidence" value="ECO:0007669"/>
    <property type="project" value="UniProtKB-KW"/>
</dbReference>
<dbReference type="AlphaFoldDB" id="A0AAV4SCB6"/>
<dbReference type="Pfam" id="PF17216">
    <property type="entry name" value="Rrp44_CSD1"/>
    <property type="match status" value="1"/>
</dbReference>
<evidence type="ECO:0000256" key="9">
    <source>
        <dbReference type="ARBA" id="ARBA00022884"/>
    </source>
</evidence>
<feature type="compositionally biased region" description="Polar residues" evidence="10">
    <location>
        <begin position="251"/>
        <end position="261"/>
    </location>
</feature>
<dbReference type="InterPro" id="IPR033771">
    <property type="entry name" value="Rrp44_CSD1"/>
</dbReference>
<dbReference type="GO" id="GO:0008266">
    <property type="term" value="F:poly(U) RNA binding"/>
    <property type="evidence" value="ECO:0007669"/>
    <property type="project" value="UniProtKB-ARBA"/>
</dbReference>
<keyword evidence="7 12" id="KW-0269">Exonuclease</keyword>
<dbReference type="GO" id="GO:0000932">
    <property type="term" value="C:P-body"/>
    <property type="evidence" value="ECO:0007669"/>
    <property type="project" value="TreeGrafter"/>
</dbReference>
<dbReference type="InterPro" id="IPR012340">
    <property type="entry name" value="NA-bd_OB-fold"/>
</dbReference>
<dbReference type="Gene3D" id="2.40.50.700">
    <property type="match status" value="1"/>
</dbReference>
<protein>
    <submittedName>
        <fullName evidence="12">DIS3-like exonuclease 2</fullName>
    </submittedName>
</protein>
<dbReference type="PANTHER" id="PTHR23355">
    <property type="entry name" value="RIBONUCLEASE"/>
    <property type="match status" value="1"/>
</dbReference>
<comment type="similarity">
    <text evidence="2">Belongs to the RNR ribonuclease family.</text>
</comment>
<accession>A0AAV4SCB6</accession>
<evidence type="ECO:0000313" key="13">
    <source>
        <dbReference type="Proteomes" id="UP001054945"/>
    </source>
</evidence>
<dbReference type="SMART" id="SM00955">
    <property type="entry name" value="RNB"/>
    <property type="match status" value="1"/>
</dbReference>
<dbReference type="InterPro" id="IPR041505">
    <property type="entry name" value="Dis3_CSD2"/>
</dbReference>